<name>A0A8X8Z465_SALSN</name>
<gene>
    <name evidence="1" type="ORF">SASPL_148523</name>
</gene>
<comment type="caution">
    <text evidence="1">The sequence shown here is derived from an EMBL/GenBank/DDBJ whole genome shotgun (WGS) entry which is preliminary data.</text>
</comment>
<evidence type="ECO:0000313" key="1">
    <source>
        <dbReference type="EMBL" id="KAG6390778.1"/>
    </source>
</evidence>
<accession>A0A8X8Z465</accession>
<organism evidence="1">
    <name type="scientific">Salvia splendens</name>
    <name type="common">Scarlet sage</name>
    <dbReference type="NCBI Taxonomy" id="180675"/>
    <lineage>
        <taxon>Eukaryota</taxon>
        <taxon>Viridiplantae</taxon>
        <taxon>Streptophyta</taxon>
        <taxon>Embryophyta</taxon>
        <taxon>Tracheophyta</taxon>
        <taxon>Spermatophyta</taxon>
        <taxon>Magnoliopsida</taxon>
        <taxon>eudicotyledons</taxon>
        <taxon>Gunneridae</taxon>
        <taxon>Pentapetalae</taxon>
        <taxon>asterids</taxon>
        <taxon>lamiids</taxon>
        <taxon>Lamiales</taxon>
        <taxon>Lamiaceae</taxon>
        <taxon>Nepetoideae</taxon>
        <taxon>Mentheae</taxon>
        <taxon>Salviinae</taxon>
        <taxon>Salvia</taxon>
        <taxon>Salvia subgen. Calosphace</taxon>
        <taxon>core Calosphace</taxon>
    </lineage>
</organism>
<sequence>MKGRAAIVCEENAILWVELVIRLMNRDAALYYALGVGACSKDAVDDKELKYVYHHESIQVLIAIANSLL</sequence>
<keyword evidence="2" id="KW-1185">Reference proteome</keyword>
<protein>
    <submittedName>
        <fullName evidence="1">Uncharacterized protein</fullName>
    </submittedName>
</protein>
<evidence type="ECO:0000313" key="2">
    <source>
        <dbReference type="Proteomes" id="UP000298416"/>
    </source>
</evidence>
<reference evidence="1" key="1">
    <citation type="submission" date="2018-01" db="EMBL/GenBank/DDBJ databases">
        <authorList>
            <person name="Mao J.F."/>
        </authorList>
    </citation>
    <scope>NUCLEOTIDE SEQUENCE</scope>
    <source>
        <strain evidence="1">Huo1</strain>
        <tissue evidence="1">Leaf</tissue>
    </source>
</reference>
<dbReference type="Gene3D" id="3.10.129.10">
    <property type="entry name" value="Hotdog Thioesterase"/>
    <property type="match status" value="1"/>
</dbReference>
<dbReference type="Proteomes" id="UP000298416">
    <property type="component" value="Unassembled WGS sequence"/>
</dbReference>
<dbReference type="EMBL" id="PNBA02000019">
    <property type="protein sequence ID" value="KAG6390778.1"/>
    <property type="molecule type" value="Genomic_DNA"/>
</dbReference>
<reference evidence="1" key="2">
    <citation type="submission" date="2020-08" db="EMBL/GenBank/DDBJ databases">
        <title>Plant Genome Project.</title>
        <authorList>
            <person name="Zhang R.-G."/>
        </authorList>
    </citation>
    <scope>NUCLEOTIDE SEQUENCE</scope>
    <source>
        <strain evidence="1">Huo1</strain>
        <tissue evidence="1">Leaf</tissue>
    </source>
</reference>
<dbReference type="AlphaFoldDB" id="A0A8X8Z465"/>
<proteinExistence type="predicted"/>